<dbReference type="AlphaFoldDB" id="A0A9D9GV21"/>
<gene>
    <name evidence="2" type="ORF">IAB19_10275</name>
</gene>
<evidence type="ECO:0000259" key="1">
    <source>
        <dbReference type="Pfam" id="PF12323"/>
    </source>
</evidence>
<evidence type="ECO:0000313" key="2">
    <source>
        <dbReference type="EMBL" id="MBO8416755.1"/>
    </source>
</evidence>
<protein>
    <submittedName>
        <fullName evidence="2">Helix-turn-helix domain-containing protein</fullName>
    </submittedName>
</protein>
<accession>A0A9D9GV21</accession>
<sequence>MVVYLARKFKLNLLACAIQRVFLARTGGCVRKVWNDLLEIQNKRIAKGEKPYTYNEMSAILTDMKKSAEYA</sequence>
<comment type="caution">
    <text evidence="2">The sequence shown here is derived from an EMBL/GenBank/DDBJ whole genome shotgun (WGS) entry which is preliminary data.</text>
</comment>
<reference evidence="2" key="1">
    <citation type="submission" date="2020-10" db="EMBL/GenBank/DDBJ databases">
        <authorList>
            <person name="Gilroy R."/>
        </authorList>
    </citation>
    <scope>NUCLEOTIDE SEQUENCE</scope>
    <source>
        <strain evidence="2">17213</strain>
    </source>
</reference>
<proteinExistence type="predicted"/>
<feature type="domain" description="Transposase putative helix-turn-helix" evidence="1">
    <location>
        <begin position="19"/>
        <end position="50"/>
    </location>
</feature>
<organism evidence="2 3">
    <name type="scientific">Candidatus Avisuccinivibrio stercorigallinarum</name>
    <dbReference type="NCBI Taxonomy" id="2840704"/>
    <lineage>
        <taxon>Bacteria</taxon>
        <taxon>Pseudomonadati</taxon>
        <taxon>Pseudomonadota</taxon>
        <taxon>Gammaproteobacteria</taxon>
        <taxon>Aeromonadales</taxon>
        <taxon>Succinivibrionaceae</taxon>
        <taxon>Succinivibrionaceae incertae sedis</taxon>
        <taxon>Candidatus Avisuccinivibrio</taxon>
    </lineage>
</organism>
<dbReference type="InterPro" id="IPR021027">
    <property type="entry name" value="Transposase_put_HTH"/>
</dbReference>
<dbReference type="Proteomes" id="UP000823631">
    <property type="component" value="Unassembled WGS sequence"/>
</dbReference>
<evidence type="ECO:0000313" key="3">
    <source>
        <dbReference type="Proteomes" id="UP000823631"/>
    </source>
</evidence>
<dbReference type="Pfam" id="PF12323">
    <property type="entry name" value="HTH_OrfB_IS605"/>
    <property type="match status" value="1"/>
</dbReference>
<reference evidence="2" key="2">
    <citation type="journal article" date="2021" name="PeerJ">
        <title>Extensive microbial diversity within the chicken gut microbiome revealed by metagenomics and culture.</title>
        <authorList>
            <person name="Gilroy R."/>
            <person name="Ravi A."/>
            <person name="Getino M."/>
            <person name="Pursley I."/>
            <person name="Horton D.L."/>
            <person name="Alikhan N.F."/>
            <person name="Baker D."/>
            <person name="Gharbi K."/>
            <person name="Hall N."/>
            <person name="Watson M."/>
            <person name="Adriaenssens E.M."/>
            <person name="Foster-Nyarko E."/>
            <person name="Jarju S."/>
            <person name="Secka A."/>
            <person name="Antonio M."/>
            <person name="Oren A."/>
            <person name="Chaudhuri R.R."/>
            <person name="La Ragione R."/>
            <person name="Hildebrand F."/>
            <person name="Pallen M.J."/>
        </authorList>
    </citation>
    <scope>NUCLEOTIDE SEQUENCE</scope>
    <source>
        <strain evidence="2">17213</strain>
    </source>
</reference>
<name>A0A9D9GV21_9GAMM</name>
<feature type="non-terminal residue" evidence="2">
    <location>
        <position position="71"/>
    </location>
</feature>
<dbReference type="EMBL" id="JADINH010000204">
    <property type="protein sequence ID" value="MBO8416755.1"/>
    <property type="molecule type" value="Genomic_DNA"/>
</dbReference>